<proteinExistence type="predicted"/>
<evidence type="ECO:0000313" key="2">
    <source>
        <dbReference type="EMBL" id="MCY1081328.1"/>
    </source>
</evidence>
<organism evidence="2 3">
    <name type="scientific">Archangium lansingense</name>
    <dbReference type="NCBI Taxonomy" id="2995310"/>
    <lineage>
        <taxon>Bacteria</taxon>
        <taxon>Pseudomonadati</taxon>
        <taxon>Myxococcota</taxon>
        <taxon>Myxococcia</taxon>
        <taxon>Myxococcales</taxon>
        <taxon>Cystobacterineae</taxon>
        <taxon>Archangiaceae</taxon>
        <taxon>Archangium</taxon>
    </lineage>
</organism>
<dbReference type="EMBL" id="JAPNKA010000001">
    <property type="protein sequence ID" value="MCY1081328.1"/>
    <property type="molecule type" value="Genomic_DNA"/>
</dbReference>
<dbReference type="Proteomes" id="UP001207654">
    <property type="component" value="Unassembled WGS sequence"/>
</dbReference>
<dbReference type="RefSeq" id="WP_267539931.1">
    <property type="nucleotide sequence ID" value="NZ_JAPNKA010000001.1"/>
</dbReference>
<gene>
    <name evidence="2" type="ORF">OV287_43430</name>
</gene>
<keyword evidence="3" id="KW-1185">Reference proteome</keyword>
<evidence type="ECO:0000313" key="3">
    <source>
        <dbReference type="Proteomes" id="UP001207654"/>
    </source>
</evidence>
<reference evidence="2 3" key="1">
    <citation type="submission" date="2022-11" db="EMBL/GenBank/DDBJ databases">
        <title>Minimal conservation of predation-associated metabolite biosynthetic gene clusters underscores biosynthetic potential of Myxococcota including descriptions for ten novel species: Archangium lansinium sp. nov., Myxococcus landrumus sp. nov., Nannocystis bai.</title>
        <authorList>
            <person name="Ahearne A."/>
            <person name="Stevens C."/>
            <person name="Phillips K."/>
        </authorList>
    </citation>
    <scope>NUCLEOTIDE SEQUENCE [LARGE SCALE GENOMIC DNA]</scope>
    <source>
        <strain evidence="2 3">MIWBW</strain>
    </source>
</reference>
<keyword evidence="1" id="KW-0812">Transmembrane</keyword>
<keyword evidence="1" id="KW-0472">Membrane</keyword>
<protein>
    <submittedName>
        <fullName evidence="2">Uncharacterized protein</fullName>
    </submittedName>
</protein>
<feature type="transmembrane region" description="Helical" evidence="1">
    <location>
        <begin position="20"/>
        <end position="39"/>
    </location>
</feature>
<sequence length="262" mass="29409">MSMFWAIPARALGLTQLGYQVSGFLILVGLPLLLGLLRWRTRFWLTPRRLVWRTARGQVKQLALDSLRYAFTNPLVVRGGLVVRREGGPRSFLVGMKNLEGLRVVLTLRGLPELRGQAQSAPTYALAMFTAVRREKAGLFKGRYSGVLVMRPGQLIFLEDRHIWSMVRVLFREAPDNLYGLTPSMLLQQLQLLPEAEFDRCLERLTPAGGGSRWSFSEVTHGLTADDKFQVLLPDGTVLIGTPDDTQHAAISRVLQLSRART</sequence>
<evidence type="ECO:0000256" key="1">
    <source>
        <dbReference type="SAM" id="Phobius"/>
    </source>
</evidence>
<name>A0ABT4AI28_9BACT</name>
<comment type="caution">
    <text evidence="2">The sequence shown here is derived from an EMBL/GenBank/DDBJ whole genome shotgun (WGS) entry which is preliminary data.</text>
</comment>
<keyword evidence="1" id="KW-1133">Transmembrane helix</keyword>
<accession>A0ABT4AI28</accession>